<proteinExistence type="predicted"/>
<name>L8E990_HUMAN</name>
<gene>
    <name evidence="1" type="primary">LPAR2</name>
</gene>
<accession>L8E990</accession>
<sequence>MLLCTLAEMLRCAAPSAAFSAARASASPPASLSTIHPLPREVPALASCFPRTATH</sequence>
<dbReference type="EMBL" id="HF583779">
    <property type="protein sequence ID" value="CCQ43276.1"/>
    <property type="molecule type" value="Genomic_DNA"/>
</dbReference>
<dbReference type="ChiTaRS" id="LPAR2">
    <property type="organism name" value="human"/>
</dbReference>
<protein>
    <submittedName>
        <fullName evidence="1">Alternative protein LPAR2</fullName>
    </submittedName>
</protein>
<dbReference type="OrthoDB" id="5987098at2759"/>
<dbReference type="AlphaFoldDB" id="L8E990"/>
<organism evidence="1">
    <name type="scientific">Homo sapiens</name>
    <name type="common">Human</name>
    <dbReference type="NCBI Taxonomy" id="9606"/>
    <lineage>
        <taxon>Eukaryota</taxon>
        <taxon>Metazoa</taxon>
        <taxon>Chordata</taxon>
        <taxon>Craniata</taxon>
        <taxon>Vertebrata</taxon>
        <taxon>Euteleostomi</taxon>
        <taxon>Mammalia</taxon>
        <taxon>Eutheria</taxon>
        <taxon>Euarchontoglires</taxon>
        <taxon>Primates</taxon>
        <taxon>Haplorrhini</taxon>
        <taxon>Catarrhini</taxon>
        <taxon>Hominidae</taxon>
        <taxon>Homo</taxon>
    </lineage>
</organism>
<reference evidence="1" key="1">
    <citation type="journal article" date="2013" name="PLoS ONE">
        <title>Direct detection of alternative open reading frames translation products in human significantly expands the proteome.</title>
        <authorList>
            <person name="Vanderperre B."/>
            <person name="Lucier J.-F."/>
            <person name="Motard J."/>
            <person name="Tremblay G."/>
            <person name="Vanderperre S."/>
            <person name="Wisztorski M."/>
            <person name="Salzet M."/>
            <person name="Boisvert F.-M."/>
            <person name="Roucou X."/>
        </authorList>
    </citation>
    <scope>NUCLEOTIDE SEQUENCE</scope>
</reference>
<evidence type="ECO:0000313" key="1">
    <source>
        <dbReference type="EMBL" id="CCQ43276.1"/>
    </source>
</evidence>